<name>A0A915N680_MELJA</name>
<evidence type="ECO:0000313" key="8">
    <source>
        <dbReference type="Proteomes" id="UP000887561"/>
    </source>
</evidence>
<dbReference type="PANTHER" id="PTHR22536">
    <property type="entry name" value="LUNG CANCER METASTASIS-RELATED LCMR1 PROTEIN"/>
    <property type="match status" value="1"/>
</dbReference>
<dbReference type="Pfam" id="PF10278">
    <property type="entry name" value="Med19"/>
    <property type="match status" value="1"/>
</dbReference>
<dbReference type="AlphaFoldDB" id="A0A915N680"/>
<keyword evidence="7" id="KW-0812">Transmembrane</keyword>
<comment type="subcellular location">
    <subcellularLocation>
        <location evidence="1 6">Nucleus</location>
    </subcellularLocation>
</comment>
<dbReference type="GO" id="GO:0016592">
    <property type="term" value="C:mediator complex"/>
    <property type="evidence" value="ECO:0007669"/>
    <property type="project" value="InterPro"/>
</dbReference>
<dbReference type="GO" id="GO:0003712">
    <property type="term" value="F:transcription coregulator activity"/>
    <property type="evidence" value="ECO:0007669"/>
    <property type="project" value="InterPro"/>
</dbReference>
<comment type="function">
    <text evidence="6">Component of the Mediator complex, a coactivator involved in the regulated transcription of nearly all RNA polymerase II-dependent genes. Mediator functions as a bridge to convey information from gene-specific regulatory proteins to the basal RNA polymerase II transcription machinery. Mediator is recruited to promoters by direct interactions with regulatory proteins and serves as a scaffold for the assembly of a functional preinitiation complex with RNA polymerase II and the general transcription factors.</text>
</comment>
<keyword evidence="6" id="KW-0010">Activator</keyword>
<evidence type="ECO:0000256" key="7">
    <source>
        <dbReference type="SAM" id="Phobius"/>
    </source>
</evidence>
<feature type="transmembrane region" description="Helical" evidence="7">
    <location>
        <begin position="409"/>
        <end position="427"/>
    </location>
</feature>
<keyword evidence="4 6" id="KW-0804">Transcription</keyword>
<organism evidence="8 9">
    <name type="scientific">Meloidogyne javanica</name>
    <name type="common">Root-knot nematode worm</name>
    <dbReference type="NCBI Taxonomy" id="6303"/>
    <lineage>
        <taxon>Eukaryota</taxon>
        <taxon>Metazoa</taxon>
        <taxon>Ecdysozoa</taxon>
        <taxon>Nematoda</taxon>
        <taxon>Chromadorea</taxon>
        <taxon>Rhabditida</taxon>
        <taxon>Tylenchina</taxon>
        <taxon>Tylenchomorpha</taxon>
        <taxon>Tylenchoidea</taxon>
        <taxon>Meloidogynidae</taxon>
        <taxon>Meloidogyninae</taxon>
        <taxon>Meloidogyne</taxon>
        <taxon>Meloidogyne incognita group</taxon>
    </lineage>
</organism>
<feature type="transmembrane region" description="Helical" evidence="7">
    <location>
        <begin position="276"/>
        <end position="294"/>
    </location>
</feature>
<evidence type="ECO:0000256" key="1">
    <source>
        <dbReference type="ARBA" id="ARBA00004123"/>
    </source>
</evidence>
<feature type="transmembrane region" description="Helical" evidence="7">
    <location>
        <begin position="433"/>
        <end position="453"/>
    </location>
</feature>
<accession>A0A915N680</accession>
<dbReference type="GO" id="GO:0045944">
    <property type="term" value="P:positive regulation of transcription by RNA polymerase II"/>
    <property type="evidence" value="ECO:0007669"/>
    <property type="project" value="TreeGrafter"/>
</dbReference>
<evidence type="ECO:0000256" key="4">
    <source>
        <dbReference type="ARBA" id="ARBA00023163"/>
    </source>
</evidence>
<comment type="similarity">
    <text evidence="2 6">Belongs to the Mediator complex subunit 19 family.</text>
</comment>
<dbReference type="PANTHER" id="PTHR22536:SF1">
    <property type="entry name" value="MEDIATOR OF RNA POLYMERASE II TRANSCRIPTION SUBUNIT 19"/>
    <property type="match status" value="1"/>
</dbReference>
<dbReference type="Proteomes" id="UP000887561">
    <property type="component" value="Unplaced"/>
</dbReference>
<dbReference type="WBParaSite" id="scaffold7200_cov192.g11778">
    <property type="protein sequence ID" value="scaffold7200_cov192.g11778"/>
    <property type="gene ID" value="scaffold7200_cov192.g11778"/>
</dbReference>
<keyword evidence="3 6" id="KW-0805">Transcription regulation</keyword>
<keyword evidence="5 6" id="KW-0539">Nucleus</keyword>
<comment type="subunit">
    <text evidence="6">Component of the Mediator complex.</text>
</comment>
<keyword evidence="7" id="KW-0472">Membrane</keyword>
<feature type="transmembrane region" description="Helical" evidence="7">
    <location>
        <begin position="306"/>
        <end position="324"/>
    </location>
</feature>
<gene>
    <name evidence="6" type="primary">MED19</name>
</gene>
<evidence type="ECO:0000256" key="6">
    <source>
        <dbReference type="RuleBase" id="RU364151"/>
    </source>
</evidence>
<dbReference type="InterPro" id="IPR019403">
    <property type="entry name" value="Mediator_Med19_met"/>
</dbReference>
<keyword evidence="7" id="KW-1133">Transmembrane helix</keyword>
<protein>
    <recommendedName>
        <fullName evidence="6">Mediator of RNA polymerase II transcription subunit 19</fullName>
    </recommendedName>
    <alternativeName>
        <fullName evidence="6">Mediator complex subunit 19</fullName>
    </alternativeName>
</protein>
<evidence type="ECO:0000256" key="5">
    <source>
        <dbReference type="ARBA" id="ARBA00023242"/>
    </source>
</evidence>
<keyword evidence="8" id="KW-1185">Reference proteome</keyword>
<evidence type="ECO:0000256" key="3">
    <source>
        <dbReference type="ARBA" id="ARBA00023015"/>
    </source>
</evidence>
<sequence>MVEHTGTSSGFLRTKISLKGNQSQLSLVSPFYGMKPELPPSSQLLGSEDLISLLDLNGSYNRYCGPKKPKEDLASFLPHVCGATQINKKADASCSLRQLIEKPPVMGKEINNLTAGQMTGFKLAPGPVPDGYRYFDLTNIPIELATSSVIQQQQQSVIDPNLQKDNGIDIRYGTRVKRSLDELDALFLPIMSFDLSHLRQNDLKSFKVFRRSQCFAKLFEAIIRNFGRCQAFDYKPMAQHKQMEKRQQNFTFVDALADVTFLSLDNATLFYEIHDMYFSVTILLIALTLGEIIGNLWTEFAWAPQLAVYQALTVILLLPLQLSVERIHETIKQRRSDLYVKIFFIGFSMGRLCDYNLMLNAPKIICPMAFCILIDKFGVFKDDDIDLRQKQSHCSSPIRFFTRQEESRLDLFIGLALTVNGIVWILLLLTARISFFCFFLSFICCGINLKVLFIHFQLFYYGLNQLLQENSTLQRPIWSFGATNPWLANADLVYIVMKSTSQKFVKQEESLTPISTKKRYSTSVETKRLSKNTKNVLKNEKTNETISIPPMRDLDGLQKNTVDPDTKPFYHGNPFVEKHRGVMRLHKENLESSEHPPINNCCMLVMMD</sequence>
<evidence type="ECO:0000256" key="2">
    <source>
        <dbReference type="ARBA" id="ARBA00009259"/>
    </source>
</evidence>
<evidence type="ECO:0000313" key="9">
    <source>
        <dbReference type="WBParaSite" id="scaffold7200_cov192.g11778"/>
    </source>
</evidence>
<proteinExistence type="inferred from homology"/>
<reference evidence="9" key="1">
    <citation type="submission" date="2022-11" db="UniProtKB">
        <authorList>
            <consortium name="WormBaseParasite"/>
        </authorList>
    </citation>
    <scope>IDENTIFICATION</scope>
</reference>